<feature type="region of interest" description="Disordered" evidence="10">
    <location>
        <begin position="280"/>
        <end position="611"/>
    </location>
</feature>
<dbReference type="FunFam" id="2.60.40.10:FF:000088">
    <property type="entry name" value="Butyrophilin subfamily 1 member A1"/>
    <property type="match status" value="1"/>
</dbReference>
<dbReference type="InterPro" id="IPR050504">
    <property type="entry name" value="IgSF_BTN/MOG"/>
</dbReference>
<feature type="compositionally biased region" description="Polar residues" evidence="10">
    <location>
        <begin position="451"/>
        <end position="468"/>
    </location>
</feature>
<protein>
    <recommendedName>
        <fullName evidence="13">Ig-like domain-containing protein</fullName>
    </recommendedName>
</protein>
<dbReference type="Ensembl" id="ENSSAUT00010003445.1">
    <property type="protein sequence ID" value="ENSSAUP00010003174.1"/>
    <property type="gene ID" value="ENSSAUG00010001653.1"/>
</dbReference>
<keyword evidence="8" id="KW-0393">Immunoglobulin domain</keyword>
<keyword evidence="15" id="KW-1185">Reference proteome</keyword>
<dbReference type="GO" id="GO:0050852">
    <property type="term" value="P:T cell receptor signaling pathway"/>
    <property type="evidence" value="ECO:0007669"/>
    <property type="project" value="TreeGrafter"/>
</dbReference>
<evidence type="ECO:0000256" key="10">
    <source>
        <dbReference type="SAM" id="MobiDB-lite"/>
    </source>
</evidence>
<proteinExistence type="inferred from homology"/>
<evidence type="ECO:0000256" key="11">
    <source>
        <dbReference type="SAM" id="Phobius"/>
    </source>
</evidence>
<evidence type="ECO:0000313" key="15">
    <source>
        <dbReference type="Proteomes" id="UP000472265"/>
    </source>
</evidence>
<dbReference type="GO" id="GO:0005102">
    <property type="term" value="F:signaling receptor binding"/>
    <property type="evidence" value="ECO:0007669"/>
    <property type="project" value="TreeGrafter"/>
</dbReference>
<dbReference type="GO" id="GO:0009897">
    <property type="term" value="C:external side of plasma membrane"/>
    <property type="evidence" value="ECO:0007669"/>
    <property type="project" value="TreeGrafter"/>
</dbReference>
<feature type="compositionally biased region" description="Polar residues" evidence="10">
    <location>
        <begin position="340"/>
        <end position="373"/>
    </location>
</feature>
<evidence type="ECO:0000256" key="9">
    <source>
        <dbReference type="ARBA" id="ARBA00038221"/>
    </source>
</evidence>
<reference evidence="14" key="2">
    <citation type="submission" date="2025-08" db="UniProtKB">
        <authorList>
            <consortium name="Ensembl"/>
        </authorList>
    </citation>
    <scope>IDENTIFICATION</scope>
</reference>
<evidence type="ECO:0000259" key="13">
    <source>
        <dbReference type="PROSITE" id="PS50835"/>
    </source>
</evidence>
<feature type="compositionally biased region" description="Basic and acidic residues" evidence="10">
    <location>
        <begin position="576"/>
        <end position="611"/>
    </location>
</feature>
<evidence type="ECO:0000313" key="14">
    <source>
        <dbReference type="Ensembl" id="ENSSAUP00010003174.1"/>
    </source>
</evidence>
<sequence>MIHVRLSPALNFQFGVFTVLVLLIHSCKGQPRVIGPAQTIVATIGEDVIMPSFLDPVMDAFGMTVEWTRPALNPSFVFVWRDGVELESKKNPLYEGRTSVFTEELKRGNISLKLSRVRVSDEGRYRCFIPALDKDHVVQLVVGAASSPDVQKTKNSSRVVLQCESTGWYPEPEVFWLDGEGNLLSAGPTETVRGPDDLYTVSSRVTVEKRHSNSFTCRVQQNHTNQTRETKIHVPDDFFTGPSGSSSSLPVIIGLILCIVFVLVAAAAVVVWKWRQNKIRNKKQREDEEGGNSPELKLLMGGDTDGKQPTEETETVNNVDEFRGEPGQTETDEETLQQEANNAQCAESEGTELQFTQEAGGQTTRETQTGLDQSQEETETEAVTETDSLHPVSTNLNNKDTKTVTMVEERHKDNNQQTAEKKGAQSLKERDKHGEQPKVETADTNVHRNNEATSPQYQTDAQTPQIEQNDAKGAVTDGTEPQFTVRDGQRDPSLAEGEIGNGLEKSQDETEIKPVKAGDVPDPARNDPNNKEHENKNTSDNTEKPQEGQTDNKQQVEEENRKKCAADETEAQSLTEEDKHGEQQTAERETLRDREKENLQKELKTKERELEKNVRYVSRYERQMKDKEEQITEVKQQLEEVKRQREETERTMRSVKKKDKDYKHFLVLNKKEEELQEQLEKLETQLEGIKKTREYVKTKEKKSNK</sequence>
<comment type="subcellular location">
    <subcellularLocation>
        <location evidence="1">Membrane</location>
    </subcellularLocation>
</comment>
<accession>A0A671TMM5</accession>
<reference evidence="14" key="1">
    <citation type="submission" date="2021-04" db="EMBL/GenBank/DDBJ databases">
        <authorList>
            <consortium name="Wellcome Sanger Institute Data Sharing"/>
        </authorList>
    </citation>
    <scope>NUCLEOTIDE SEQUENCE [LARGE SCALE GENOMIC DNA]</scope>
</reference>
<dbReference type="Gene3D" id="2.60.40.10">
    <property type="entry name" value="Immunoglobulins"/>
    <property type="match status" value="2"/>
</dbReference>
<dbReference type="SUPFAM" id="SSF48726">
    <property type="entry name" value="Immunoglobulin"/>
    <property type="match status" value="2"/>
</dbReference>
<dbReference type="GO" id="GO:0050863">
    <property type="term" value="P:regulation of T cell activation"/>
    <property type="evidence" value="ECO:0007669"/>
    <property type="project" value="UniProtKB-ARBA"/>
</dbReference>
<dbReference type="InParanoid" id="A0A671TMM5"/>
<feature type="domain" description="Ig-like" evidence="13">
    <location>
        <begin position="130"/>
        <end position="233"/>
    </location>
</feature>
<dbReference type="Proteomes" id="UP000472265">
    <property type="component" value="Chromosome 10"/>
</dbReference>
<reference evidence="14" key="3">
    <citation type="submission" date="2025-09" db="UniProtKB">
        <authorList>
            <consortium name="Ensembl"/>
        </authorList>
    </citation>
    <scope>IDENTIFICATION</scope>
</reference>
<keyword evidence="6" id="KW-1015">Disulfide bond</keyword>
<keyword evidence="3 12" id="KW-0732">Signal</keyword>
<organism evidence="14 15">
    <name type="scientific">Sparus aurata</name>
    <name type="common">Gilthead sea bream</name>
    <dbReference type="NCBI Taxonomy" id="8175"/>
    <lineage>
        <taxon>Eukaryota</taxon>
        <taxon>Metazoa</taxon>
        <taxon>Chordata</taxon>
        <taxon>Craniata</taxon>
        <taxon>Vertebrata</taxon>
        <taxon>Euteleostomi</taxon>
        <taxon>Actinopterygii</taxon>
        <taxon>Neopterygii</taxon>
        <taxon>Teleostei</taxon>
        <taxon>Neoteleostei</taxon>
        <taxon>Acanthomorphata</taxon>
        <taxon>Eupercaria</taxon>
        <taxon>Spariformes</taxon>
        <taxon>Sparidae</taxon>
        <taxon>Sparus</taxon>
    </lineage>
</organism>
<dbReference type="Pfam" id="PF22705">
    <property type="entry name" value="C2-set_3"/>
    <property type="match status" value="1"/>
</dbReference>
<dbReference type="GO" id="GO:1903037">
    <property type="term" value="P:regulation of leukocyte cell-cell adhesion"/>
    <property type="evidence" value="ECO:0007669"/>
    <property type="project" value="UniProtKB-ARBA"/>
</dbReference>
<dbReference type="InterPro" id="IPR003599">
    <property type="entry name" value="Ig_sub"/>
</dbReference>
<evidence type="ECO:0000256" key="12">
    <source>
        <dbReference type="SAM" id="SignalP"/>
    </source>
</evidence>
<keyword evidence="7" id="KW-0325">Glycoprotein</keyword>
<evidence type="ECO:0000256" key="8">
    <source>
        <dbReference type="ARBA" id="ARBA00023319"/>
    </source>
</evidence>
<feature type="signal peptide" evidence="12">
    <location>
        <begin position="1"/>
        <end position="29"/>
    </location>
</feature>
<feature type="compositionally biased region" description="Acidic residues" evidence="10">
    <location>
        <begin position="374"/>
        <end position="384"/>
    </location>
</feature>
<dbReference type="AlphaFoldDB" id="A0A671TMM5"/>
<keyword evidence="5 11" id="KW-0472">Membrane</keyword>
<evidence type="ECO:0000256" key="2">
    <source>
        <dbReference type="ARBA" id="ARBA00022692"/>
    </source>
</evidence>
<evidence type="ECO:0000256" key="6">
    <source>
        <dbReference type="ARBA" id="ARBA00023157"/>
    </source>
</evidence>
<evidence type="ECO:0000256" key="7">
    <source>
        <dbReference type="ARBA" id="ARBA00023180"/>
    </source>
</evidence>
<feature type="chain" id="PRO_5025371003" description="Ig-like domain-containing protein" evidence="12">
    <location>
        <begin position="30"/>
        <end position="705"/>
    </location>
</feature>
<dbReference type="PANTHER" id="PTHR24100">
    <property type="entry name" value="BUTYROPHILIN"/>
    <property type="match status" value="1"/>
</dbReference>
<dbReference type="InterPro" id="IPR036179">
    <property type="entry name" value="Ig-like_dom_sf"/>
</dbReference>
<evidence type="ECO:0000256" key="5">
    <source>
        <dbReference type="ARBA" id="ARBA00023136"/>
    </source>
</evidence>
<dbReference type="PANTHER" id="PTHR24100:SF151">
    <property type="entry name" value="ICOS LIGAND"/>
    <property type="match status" value="1"/>
</dbReference>
<dbReference type="PROSITE" id="PS50835">
    <property type="entry name" value="IG_LIKE"/>
    <property type="match status" value="2"/>
</dbReference>
<dbReference type="GeneTree" id="ENSGT01050000244843"/>
<feature type="transmembrane region" description="Helical" evidence="11">
    <location>
        <begin position="249"/>
        <end position="272"/>
    </location>
</feature>
<dbReference type="GO" id="GO:0042110">
    <property type="term" value="P:T cell activation"/>
    <property type="evidence" value="ECO:0007669"/>
    <property type="project" value="UniProtKB-ARBA"/>
</dbReference>
<keyword evidence="4 11" id="KW-1133">Transmembrane helix</keyword>
<feature type="compositionally biased region" description="Basic and acidic residues" evidence="10">
    <location>
        <begin position="554"/>
        <end position="566"/>
    </location>
</feature>
<dbReference type="FunFam" id="2.60.40.10:FF:000142">
    <property type="entry name" value="V-set domain-containing T-cell activation inhibitor 1"/>
    <property type="match status" value="1"/>
</dbReference>
<feature type="compositionally biased region" description="Basic and acidic residues" evidence="10">
    <location>
        <begin position="399"/>
        <end position="450"/>
    </location>
</feature>
<evidence type="ECO:0000256" key="3">
    <source>
        <dbReference type="ARBA" id="ARBA00022729"/>
    </source>
</evidence>
<evidence type="ECO:0000256" key="4">
    <source>
        <dbReference type="ARBA" id="ARBA00022989"/>
    </source>
</evidence>
<evidence type="ECO:0000256" key="1">
    <source>
        <dbReference type="ARBA" id="ARBA00004370"/>
    </source>
</evidence>
<comment type="similarity">
    <text evidence="9">Belongs to the SKINT family.</text>
</comment>
<dbReference type="InterPro" id="IPR013783">
    <property type="entry name" value="Ig-like_fold"/>
</dbReference>
<keyword evidence="2 11" id="KW-0812">Transmembrane</keyword>
<feature type="domain" description="Ig-like" evidence="13">
    <location>
        <begin position="31"/>
        <end position="127"/>
    </location>
</feature>
<dbReference type="InterPro" id="IPR053896">
    <property type="entry name" value="BTN3A2-like_Ig-C"/>
</dbReference>
<name>A0A671TMM5_SPAAU</name>
<dbReference type="GO" id="GO:0001817">
    <property type="term" value="P:regulation of cytokine production"/>
    <property type="evidence" value="ECO:0007669"/>
    <property type="project" value="TreeGrafter"/>
</dbReference>
<dbReference type="InterPro" id="IPR007110">
    <property type="entry name" value="Ig-like_dom"/>
</dbReference>
<feature type="compositionally biased region" description="Basic and acidic residues" evidence="10">
    <location>
        <begin position="505"/>
        <end position="516"/>
    </location>
</feature>
<feature type="compositionally biased region" description="Basic and acidic residues" evidence="10">
    <location>
        <begin position="522"/>
        <end position="546"/>
    </location>
</feature>
<dbReference type="SMART" id="SM00409">
    <property type="entry name" value="IG"/>
    <property type="match status" value="2"/>
</dbReference>